<sequence>MTSGRAARDPASRTHRVTICAGMPGRGLVRAFPRKTAEASPRRRAVDRGDTGFRRTFHRRSMKRFGRHREHRVNGGR</sequence>
<evidence type="ECO:0000256" key="1">
    <source>
        <dbReference type="SAM" id="MobiDB-lite"/>
    </source>
</evidence>
<protein>
    <submittedName>
        <fullName evidence="2">Uncharacterized protein</fullName>
    </submittedName>
</protein>
<dbReference type="RefSeq" id="WP_004525104.1">
    <property type="nucleotide sequence ID" value="NZ_AP028072.1"/>
</dbReference>
<organism evidence="2 3">
    <name type="scientific">Burkholderia pseudomallei</name>
    <name type="common">Pseudomonas pseudomallei</name>
    <dbReference type="NCBI Taxonomy" id="28450"/>
    <lineage>
        <taxon>Bacteria</taxon>
        <taxon>Pseudomonadati</taxon>
        <taxon>Pseudomonadota</taxon>
        <taxon>Betaproteobacteria</taxon>
        <taxon>Burkholderiales</taxon>
        <taxon>Burkholderiaceae</taxon>
        <taxon>Burkholderia</taxon>
        <taxon>pseudomallei group</taxon>
    </lineage>
</organism>
<dbReference type="EMBL" id="PHRB01000004">
    <property type="protein sequence ID" value="PJO67155.1"/>
    <property type="molecule type" value="Genomic_DNA"/>
</dbReference>
<evidence type="ECO:0000313" key="3">
    <source>
        <dbReference type="Proteomes" id="UP000231878"/>
    </source>
</evidence>
<dbReference type="AlphaFoldDB" id="A0AAX0UEH2"/>
<evidence type="ECO:0000313" key="2">
    <source>
        <dbReference type="EMBL" id="PJO67155.1"/>
    </source>
</evidence>
<reference evidence="2 3" key="1">
    <citation type="submission" date="2017-11" db="EMBL/GenBank/DDBJ databases">
        <title>Molecular characterization of Burkholderia pseudomallei and closely related isolates from Vietnam.</title>
        <authorList>
            <person name="Ustinov D.V."/>
            <person name="Antonov A.S."/>
            <person name="Avdusheva E.F."/>
            <person name="Shpak I.M."/>
            <person name="Zakharova I.B."/>
            <person name="Thi L.A."/>
            <person name="Teteryatnikova N."/>
            <person name="Lopasteyskaya Y.A."/>
            <person name="Kuzyutina J.A."/>
            <person name="Ngo T.N."/>
            <person name="Victorov D.V."/>
        </authorList>
    </citation>
    <scope>NUCLEOTIDE SEQUENCE [LARGE SCALE GENOMIC DNA]</scope>
    <source>
        <strain evidence="2 3">V1512</strain>
    </source>
</reference>
<dbReference type="GeneID" id="93064772"/>
<feature type="region of interest" description="Disordered" evidence="1">
    <location>
        <begin position="34"/>
        <end position="77"/>
    </location>
</feature>
<feature type="compositionally biased region" description="Basic residues" evidence="1">
    <location>
        <begin position="55"/>
        <end position="71"/>
    </location>
</feature>
<feature type="compositionally biased region" description="Basic and acidic residues" evidence="1">
    <location>
        <begin position="35"/>
        <end position="53"/>
    </location>
</feature>
<name>A0AAX0UEH2_BURPE</name>
<gene>
    <name evidence="2" type="ORF">CWD88_06640</name>
</gene>
<proteinExistence type="predicted"/>
<comment type="caution">
    <text evidence="2">The sequence shown here is derived from an EMBL/GenBank/DDBJ whole genome shotgun (WGS) entry which is preliminary data.</text>
</comment>
<dbReference type="Proteomes" id="UP000231878">
    <property type="component" value="Unassembled WGS sequence"/>
</dbReference>
<accession>A0AAX0UEH2</accession>